<keyword evidence="2" id="KW-0969">Cilium</keyword>
<evidence type="ECO:0000259" key="1">
    <source>
        <dbReference type="Pfam" id="PF07195"/>
    </source>
</evidence>
<dbReference type="Pfam" id="PF07195">
    <property type="entry name" value="FliD_C"/>
    <property type="match status" value="1"/>
</dbReference>
<keyword evidence="3" id="KW-1185">Reference proteome</keyword>
<dbReference type="PANTHER" id="PTHR30288:SF0">
    <property type="entry name" value="FLAGELLAR HOOK-ASSOCIATED PROTEIN 2"/>
    <property type="match status" value="1"/>
</dbReference>
<name>A0ABV1HEG5_9FIRM</name>
<dbReference type="PANTHER" id="PTHR30288">
    <property type="entry name" value="FLAGELLAR CAP/ASSEMBLY PROTEIN FLID"/>
    <property type="match status" value="1"/>
</dbReference>
<evidence type="ECO:0000313" key="2">
    <source>
        <dbReference type="EMBL" id="MEQ2558108.1"/>
    </source>
</evidence>
<keyword evidence="2" id="KW-0966">Cell projection</keyword>
<organism evidence="2 3">
    <name type="scientific">Maccoyibacter intestinihominis</name>
    <dbReference type="NCBI Taxonomy" id="3133499"/>
    <lineage>
        <taxon>Bacteria</taxon>
        <taxon>Bacillati</taxon>
        <taxon>Bacillota</taxon>
        <taxon>Clostridia</taxon>
        <taxon>Lachnospirales</taxon>
        <taxon>Lachnospiraceae</taxon>
        <taxon>Maccoyibacter</taxon>
    </lineage>
</organism>
<proteinExistence type="predicted"/>
<dbReference type="InterPro" id="IPR040026">
    <property type="entry name" value="FliD"/>
</dbReference>
<dbReference type="InterPro" id="IPR010809">
    <property type="entry name" value="FliD_C"/>
</dbReference>
<dbReference type="EMBL" id="JBBMEX010000009">
    <property type="protein sequence ID" value="MEQ2558108.1"/>
    <property type="molecule type" value="Genomic_DNA"/>
</dbReference>
<dbReference type="Proteomes" id="UP001454489">
    <property type="component" value="Unassembled WGS sequence"/>
</dbReference>
<protein>
    <submittedName>
        <fullName evidence="2">Flagellar filament capping protein FliD</fullName>
    </submittedName>
</protein>
<comment type="caution">
    <text evidence="2">The sequence shown here is derived from an EMBL/GenBank/DDBJ whole genome shotgun (WGS) entry which is preliminary data.</text>
</comment>
<gene>
    <name evidence="2" type="primary">fliD</name>
    <name evidence="2" type="ORF">WMO43_09535</name>
</gene>
<evidence type="ECO:0000313" key="3">
    <source>
        <dbReference type="Proteomes" id="UP001454489"/>
    </source>
</evidence>
<accession>A0ABV1HEG5</accession>
<reference evidence="2 3" key="1">
    <citation type="submission" date="2024-03" db="EMBL/GenBank/DDBJ databases">
        <title>Human intestinal bacterial collection.</title>
        <authorList>
            <person name="Pauvert C."/>
            <person name="Hitch T.C.A."/>
            <person name="Clavel T."/>
        </authorList>
    </citation>
    <scope>NUCLEOTIDE SEQUENCE [LARGE SCALE GENOMIC DNA]</scope>
    <source>
        <strain evidence="2 3">CLA-AA-H185</strain>
    </source>
</reference>
<dbReference type="RefSeq" id="WP_353531004.1">
    <property type="nucleotide sequence ID" value="NZ_JBBMEX010000009.1"/>
</dbReference>
<keyword evidence="2" id="KW-0282">Flagellum</keyword>
<feature type="domain" description="Flagellar hook-associated protein 2 C-terminal" evidence="1">
    <location>
        <begin position="246"/>
        <end position="380"/>
    </location>
</feature>
<sequence>MAAIDTVYHYYLSTYANSTVSRYDSHKKSELRDIYNRMVKTNKESPLYKIKETKNAARFAIDIKESARQIQNVISSLSGGGKGIEAAFSKKVASSTDDEMVEAKYIGANDESEATESFDIEVRSLAEPQVNQSNFLYSGVRDIPVGNYSFDLNTPSASYEFQFSVNDGETNRDILNKLARLINSANLGLKTEILENDNRQSALRLESSQTGLPEGEQYLFNIVPEGTTDSRTAMGILGISEIASPAKNASFLLNGKEHVSRSNTITVDKTFELKLKGIHNEGESETIGYKPSVDAVADNLQELVDSYNSIIDIATNPVGEEQQGNRLLNDMRSVTLNYNSELEAIGLCSQDDGRIKVDRALLADAISSVDAKESFSVLNAFKDALNDKASNASINPMNYVNKIIVAYKNPGHNFAAPYISSIYAGMMLDRRC</sequence>